<dbReference type="SUPFAM" id="SSF55729">
    <property type="entry name" value="Acyl-CoA N-acyltransferases (Nat)"/>
    <property type="match status" value="1"/>
</dbReference>
<dbReference type="Proteomes" id="UP000028302">
    <property type="component" value="Unassembled WGS sequence"/>
</dbReference>
<dbReference type="InterPro" id="IPR016181">
    <property type="entry name" value="Acyl_CoA_acyltransferase"/>
</dbReference>
<dbReference type="RefSeq" id="WP_051882931.1">
    <property type="nucleotide sequence ID" value="NZ_APNK01000003.1"/>
</dbReference>
<dbReference type="PROSITE" id="PS51186">
    <property type="entry name" value="GNAT"/>
    <property type="match status" value="1"/>
</dbReference>
<evidence type="ECO:0000259" key="1">
    <source>
        <dbReference type="PROSITE" id="PS51186"/>
    </source>
</evidence>
<accession>A0A084IPF0</accession>
<dbReference type="GO" id="GO:0016747">
    <property type="term" value="F:acyltransferase activity, transferring groups other than amino-acyl groups"/>
    <property type="evidence" value="ECO:0007669"/>
    <property type="project" value="InterPro"/>
</dbReference>
<reference evidence="2 3" key="1">
    <citation type="submission" date="2013-03" db="EMBL/GenBank/DDBJ databases">
        <title>Salinisphaera hydrothermalis C41B8 Genome Sequencing.</title>
        <authorList>
            <person name="Li C."/>
            <person name="Lai Q."/>
            <person name="Shao Z."/>
        </authorList>
    </citation>
    <scope>NUCLEOTIDE SEQUENCE [LARGE SCALE GENOMIC DNA]</scope>
    <source>
        <strain evidence="2 3">C41B8</strain>
    </source>
</reference>
<organism evidence="2 3">
    <name type="scientific">Salinisphaera hydrothermalis (strain C41B8)</name>
    <dbReference type="NCBI Taxonomy" id="1304275"/>
    <lineage>
        <taxon>Bacteria</taxon>
        <taxon>Pseudomonadati</taxon>
        <taxon>Pseudomonadota</taxon>
        <taxon>Gammaproteobacteria</taxon>
        <taxon>Salinisphaerales</taxon>
        <taxon>Salinisphaeraceae</taxon>
        <taxon>Salinisphaera</taxon>
    </lineage>
</organism>
<dbReference type="eggNOG" id="COG0456">
    <property type="taxonomic scope" value="Bacteria"/>
</dbReference>
<protein>
    <submittedName>
        <fullName evidence="2">GCN5-like N-acetyltransferase</fullName>
    </submittedName>
</protein>
<sequence length="158" mass="17912">MSETPNRFRLRPPRPADYARLCEWIPDGPAARRWAGPEMPWPLDGPELALALYREYAHPRALVDETGALVAFGEYYFKPPATVRFARLIVAPNRRGQRIIDTLIDRLAADAARHRTSDTLELAVFADNSPAKRANLRLGFIPRQDVLSDAILTMQRHP</sequence>
<gene>
    <name evidence="2" type="ORF">C41B8_03176</name>
</gene>
<dbReference type="Pfam" id="PF00583">
    <property type="entry name" value="Acetyltransf_1"/>
    <property type="match status" value="1"/>
</dbReference>
<dbReference type="AlphaFoldDB" id="A0A084IPF0"/>
<dbReference type="EMBL" id="APNK01000003">
    <property type="protein sequence ID" value="KEZ78584.1"/>
    <property type="molecule type" value="Genomic_DNA"/>
</dbReference>
<keyword evidence="3" id="KW-1185">Reference proteome</keyword>
<dbReference type="STRING" id="1304275.C41B8_03176"/>
<name>A0A084IPF0_SALHC</name>
<evidence type="ECO:0000313" key="2">
    <source>
        <dbReference type="EMBL" id="KEZ78584.1"/>
    </source>
</evidence>
<keyword evidence="2" id="KW-0808">Transferase</keyword>
<feature type="domain" description="N-acetyltransferase" evidence="1">
    <location>
        <begin position="8"/>
        <end position="158"/>
    </location>
</feature>
<proteinExistence type="predicted"/>
<dbReference type="Gene3D" id="3.40.630.30">
    <property type="match status" value="1"/>
</dbReference>
<dbReference type="InterPro" id="IPR000182">
    <property type="entry name" value="GNAT_dom"/>
</dbReference>
<dbReference type="OrthoDB" id="326501at2"/>
<evidence type="ECO:0000313" key="3">
    <source>
        <dbReference type="Proteomes" id="UP000028302"/>
    </source>
</evidence>
<comment type="caution">
    <text evidence="2">The sequence shown here is derived from an EMBL/GenBank/DDBJ whole genome shotgun (WGS) entry which is preliminary data.</text>
</comment>